<protein>
    <recommendedName>
        <fullName evidence="4">DUF883 domain-containing protein</fullName>
    </recommendedName>
</protein>
<name>A0A2I6S6U0_9RHOO</name>
<feature type="compositionally biased region" description="Basic and acidic residues" evidence="1">
    <location>
        <begin position="14"/>
        <end position="31"/>
    </location>
</feature>
<organism evidence="2 3">
    <name type="scientific">Pseudazoarcus pumilus</name>
    <dbReference type="NCBI Taxonomy" id="2067960"/>
    <lineage>
        <taxon>Bacteria</taxon>
        <taxon>Pseudomonadati</taxon>
        <taxon>Pseudomonadota</taxon>
        <taxon>Betaproteobacteria</taxon>
        <taxon>Rhodocyclales</taxon>
        <taxon>Zoogloeaceae</taxon>
        <taxon>Pseudazoarcus</taxon>
    </lineage>
</organism>
<dbReference type="EMBL" id="CP025682">
    <property type="protein sequence ID" value="AUN94973.1"/>
    <property type="molecule type" value="Genomic_DNA"/>
</dbReference>
<feature type="compositionally biased region" description="Polar residues" evidence="1">
    <location>
        <begin position="1"/>
        <end position="11"/>
    </location>
</feature>
<evidence type="ECO:0000256" key="1">
    <source>
        <dbReference type="SAM" id="MobiDB-lite"/>
    </source>
</evidence>
<dbReference type="OrthoDB" id="8706490at2"/>
<dbReference type="AlphaFoldDB" id="A0A2I6S6U0"/>
<accession>A0A2I6S6U0</accession>
<reference evidence="2 3" key="1">
    <citation type="submission" date="2018-01" db="EMBL/GenBank/DDBJ databases">
        <authorList>
            <person name="Fu G.-Y."/>
        </authorList>
    </citation>
    <scope>NUCLEOTIDE SEQUENCE [LARGE SCALE GENOMIC DNA]</scope>
    <source>
        <strain evidence="2 3">SY39</strain>
    </source>
</reference>
<dbReference type="KEGG" id="atw:C0099_08510"/>
<dbReference type="Proteomes" id="UP000242205">
    <property type="component" value="Chromosome"/>
</dbReference>
<feature type="region of interest" description="Disordered" evidence="1">
    <location>
        <begin position="1"/>
        <end position="44"/>
    </location>
</feature>
<dbReference type="RefSeq" id="WP_102247039.1">
    <property type="nucleotide sequence ID" value="NZ_CP025682.1"/>
</dbReference>
<proteinExistence type="predicted"/>
<keyword evidence="3" id="KW-1185">Reference proteome</keyword>
<evidence type="ECO:0008006" key="4">
    <source>
        <dbReference type="Google" id="ProtNLM"/>
    </source>
</evidence>
<sequence length="120" mass="12553">MATTSGKSAAGNSEKVERAATKASARAHEAVDSTADAAEEAASKVTPAIEQIAQKAHQAVDSAVEAAKPTAEWLTEHGEELQASQRRLVAETCSYVSAHPIKSLGIAVLTGYVLGRILRR</sequence>
<evidence type="ECO:0000313" key="2">
    <source>
        <dbReference type="EMBL" id="AUN94973.1"/>
    </source>
</evidence>
<gene>
    <name evidence="2" type="ORF">C0099_08510</name>
</gene>
<evidence type="ECO:0000313" key="3">
    <source>
        <dbReference type="Proteomes" id="UP000242205"/>
    </source>
</evidence>